<dbReference type="CDD" id="cd19670">
    <property type="entry name" value="UBR-box_UBR1_2_3"/>
    <property type="match status" value="1"/>
</dbReference>
<keyword evidence="3" id="KW-0862">Zinc</keyword>
<evidence type="ECO:0000256" key="4">
    <source>
        <dbReference type="PROSITE-ProRule" id="PRU00508"/>
    </source>
</evidence>
<protein>
    <submittedName>
        <fullName evidence="6">Putative_zinc finger in N-recognin (UBR box) domain-containing protein</fullName>
    </submittedName>
</protein>
<dbReference type="PROSITE" id="PS51157">
    <property type="entry name" value="ZF_UBR"/>
    <property type="match status" value="1"/>
</dbReference>
<gene>
    <name evidence="6" type="ORF">HINF_LOCUS25675</name>
</gene>
<organism evidence="6 7">
    <name type="scientific">Hexamita inflata</name>
    <dbReference type="NCBI Taxonomy" id="28002"/>
    <lineage>
        <taxon>Eukaryota</taxon>
        <taxon>Metamonada</taxon>
        <taxon>Diplomonadida</taxon>
        <taxon>Hexamitidae</taxon>
        <taxon>Hexamitinae</taxon>
        <taxon>Hexamita</taxon>
    </lineage>
</organism>
<dbReference type="Pfam" id="PF02207">
    <property type="entry name" value="zf-UBR"/>
    <property type="match status" value="1"/>
</dbReference>
<feature type="zinc finger region" description="UBR-type" evidence="4">
    <location>
        <begin position="6"/>
        <end position="73"/>
    </location>
</feature>
<reference evidence="6 7" key="1">
    <citation type="submission" date="2024-07" db="EMBL/GenBank/DDBJ databases">
        <authorList>
            <person name="Akdeniz Z."/>
        </authorList>
    </citation>
    <scope>NUCLEOTIDE SEQUENCE [LARGE SCALE GENOMIC DNA]</scope>
</reference>
<dbReference type="InterPro" id="IPR003126">
    <property type="entry name" value="Znf_UBR"/>
</dbReference>
<evidence type="ECO:0000313" key="6">
    <source>
        <dbReference type="EMBL" id="CAL6016790.1"/>
    </source>
</evidence>
<keyword evidence="7" id="KW-1185">Reference proteome</keyword>
<comment type="caution">
    <text evidence="6">The sequence shown here is derived from an EMBL/GenBank/DDBJ whole genome shotgun (WGS) entry which is preliminary data.</text>
</comment>
<accession>A0ABP1IIQ0</accession>
<name>A0ABP1IIQ0_9EUKA</name>
<dbReference type="Proteomes" id="UP001642409">
    <property type="component" value="Unassembled WGS sequence"/>
</dbReference>
<evidence type="ECO:0000259" key="5">
    <source>
        <dbReference type="PROSITE" id="PS51157"/>
    </source>
</evidence>
<proteinExistence type="predicted"/>
<evidence type="ECO:0000256" key="1">
    <source>
        <dbReference type="ARBA" id="ARBA00022723"/>
    </source>
</evidence>
<keyword evidence="1" id="KW-0479">Metal-binding</keyword>
<feature type="domain" description="UBR-type" evidence="5">
    <location>
        <begin position="6"/>
        <end position="73"/>
    </location>
</feature>
<keyword evidence="2" id="KW-0863">Zinc-finger</keyword>
<evidence type="ECO:0000256" key="2">
    <source>
        <dbReference type="ARBA" id="ARBA00022771"/>
    </source>
</evidence>
<dbReference type="EMBL" id="CAXDID020000077">
    <property type="protein sequence ID" value="CAL6016790.1"/>
    <property type="molecule type" value="Genomic_DNA"/>
</dbReference>
<sequence length="782" mass="92592">MQESNVQCSNLINNGDIAFLCLDCQTQSQQILCRQCFLNSDHINHQYLPTISVEGQCDCGHIGEQLICFKHKNQHATGHIQLEIFDQLQTELIKLIQGERSMYIEQNVSPQMIQQIGVLLCMPLKQTDISDLTKVTQTLEKECLMYELLDQIVLNPYQEVLLHTISIDFVVNFGMSLLMTFSELQFRYKNQFQQRLLIQSLSSNINQVVIKLLTNKYSEICEQFVFNLKQFELQNVLEFLQNFIFLKNHSVWKYMLENHTKILYNLCNIQKYLVQNFLVNLNEKHENQQTFSLRLQEFSIIFEGIFRFAQAIKIPNNVIISHQVKYILRDCYQILAELQIEIFQFGLYPLNYIHWLLLQLDQMNILKLTEFRQLCIEQSVLTFDLFNKQFLHLPLYQLINYIVVKFHKYASYNQEDIGDYFDESYQNATLTMSWLQHLYLVQQIIIILGCQKILEELEIEDDIKLKLIIILNFAQDSSQVLSTLQCKLKNSSIYSLIQYGYDVYYTFNELRLCKYDSNTRINSALLFNDIQLNTAQNIIVECLICKDILINYWNHRNQLLKKDLFYIASLLQVLNETPKQQSNTFTKQLYLKYKQNQQQTSTQTLQIQQLDTNEMSSESELCCYCHQQLQNNDIICIPLEYKTQMFGLKVPHICQHKYHDKCLQQDTNCMICQTHCDKKIQQGKNGKLILNQFETILQILKANVSNEYYLKYFIQYQYYCQHTNSNQNIINIDDCKNLIKLAENPYLHYFNDLPCKQCEKVTSVKNNQQFYSGVNKLKFLKF</sequence>
<dbReference type="Gene3D" id="2.10.110.30">
    <property type="match status" value="1"/>
</dbReference>
<dbReference type="SMART" id="SM00396">
    <property type="entry name" value="ZnF_UBR1"/>
    <property type="match status" value="1"/>
</dbReference>
<evidence type="ECO:0000256" key="3">
    <source>
        <dbReference type="ARBA" id="ARBA00022833"/>
    </source>
</evidence>
<evidence type="ECO:0000313" key="7">
    <source>
        <dbReference type="Proteomes" id="UP001642409"/>
    </source>
</evidence>